<comment type="caution">
    <text evidence="4">The sequence shown here is derived from an EMBL/GenBank/DDBJ whole genome shotgun (WGS) entry which is preliminary data.</text>
</comment>
<evidence type="ECO:0000256" key="1">
    <source>
        <dbReference type="SAM" id="MobiDB-lite"/>
    </source>
</evidence>
<dbReference type="EMBL" id="PGCI01000643">
    <property type="protein sequence ID" value="PLW23089.1"/>
    <property type="molecule type" value="Genomic_DNA"/>
</dbReference>
<feature type="compositionally biased region" description="Acidic residues" evidence="1">
    <location>
        <begin position="243"/>
        <end position="271"/>
    </location>
</feature>
<accession>A0A2N5VYM9</accession>
<feature type="compositionally biased region" description="Acidic residues" evidence="1">
    <location>
        <begin position="166"/>
        <end position="177"/>
    </location>
</feature>
<dbReference type="Proteomes" id="UP000235388">
    <property type="component" value="Unassembled WGS sequence"/>
</dbReference>
<proteinExistence type="predicted"/>
<dbReference type="EMBL" id="PGCJ01000037">
    <property type="protein sequence ID" value="PLW55101.1"/>
    <property type="molecule type" value="Genomic_DNA"/>
</dbReference>
<dbReference type="Proteomes" id="UP000235392">
    <property type="component" value="Unassembled WGS sequence"/>
</dbReference>
<feature type="region of interest" description="Disordered" evidence="1">
    <location>
        <begin position="220"/>
        <end position="304"/>
    </location>
</feature>
<reference evidence="5 6" key="1">
    <citation type="submission" date="2017-11" db="EMBL/GenBank/DDBJ databases">
        <title>De novo assembly and phasing of dikaryotic genomes from two isolates of Puccinia coronata f. sp. avenae, the causal agent of oat crown rust.</title>
        <authorList>
            <person name="Miller M.E."/>
            <person name="Zhang Y."/>
            <person name="Omidvar V."/>
            <person name="Sperschneider J."/>
            <person name="Schwessinger B."/>
            <person name="Raley C."/>
            <person name="Palmer J.M."/>
            <person name="Garnica D."/>
            <person name="Upadhyaya N."/>
            <person name="Rathjen J."/>
            <person name="Taylor J.M."/>
            <person name="Park R.F."/>
            <person name="Dodds P.N."/>
            <person name="Hirsch C.D."/>
            <person name="Kianian S.F."/>
            <person name="Figueroa M."/>
        </authorList>
    </citation>
    <scope>NUCLEOTIDE SEQUENCE [LARGE SCALE GENOMIC DNA]</scope>
    <source>
        <strain evidence="4">12NC29</strain>
        <strain evidence="2">12SD80</strain>
    </source>
</reference>
<evidence type="ECO:0000313" key="6">
    <source>
        <dbReference type="Proteomes" id="UP000235392"/>
    </source>
</evidence>
<gene>
    <name evidence="4" type="ORF">PCANC_02510</name>
    <name evidence="3" type="ORF">PCASD_00738</name>
    <name evidence="2" type="ORF">PCASD_10518</name>
</gene>
<evidence type="ECO:0000313" key="3">
    <source>
        <dbReference type="EMBL" id="PLW50699.1"/>
    </source>
</evidence>
<name>A0A2N5VYM9_9BASI</name>
<sequence>MEENRDNQPLDEGKDPLFDEGIDPVSAETILTALAAPPAQAELNVPPQEPQYTNHGGYSSFPLEIYGVYDLILQEILSSYDSSTPVNYQPEAGPSRHANAIPEALADPINHQPEAGPGQVTPDHAPKAGTSQVAPDQAPEVGPSQLAPDREQAEGPTSSREVREEMGEEPAPEVEPDVQERARRLYEYYSPACRLQDPGDLPQRHHRAWILYWEEGQVTLSQGRGTPARPSEQACGVLRRPEDAEDDYEPPILSEEDDTPDLEEDTPDETNAEIRGVIRKREDDEDDEQQEQQLSRAAGKRRRA</sequence>
<evidence type="ECO:0000313" key="5">
    <source>
        <dbReference type="Proteomes" id="UP000235388"/>
    </source>
</evidence>
<feature type="region of interest" description="Disordered" evidence="1">
    <location>
        <begin position="108"/>
        <end position="179"/>
    </location>
</feature>
<organism evidence="4 5">
    <name type="scientific">Puccinia coronata f. sp. avenae</name>
    <dbReference type="NCBI Taxonomy" id="200324"/>
    <lineage>
        <taxon>Eukaryota</taxon>
        <taxon>Fungi</taxon>
        <taxon>Dikarya</taxon>
        <taxon>Basidiomycota</taxon>
        <taxon>Pucciniomycotina</taxon>
        <taxon>Pucciniomycetes</taxon>
        <taxon>Pucciniales</taxon>
        <taxon>Pucciniaceae</taxon>
        <taxon>Puccinia</taxon>
    </lineage>
</organism>
<dbReference type="AlphaFoldDB" id="A0A2N5VYM9"/>
<evidence type="ECO:0000313" key="4">
    <source>
        <dbReference type="EMBL" id="PLW55101.1"/>
    </source>
</evidence>
<evidence type="ECO:0000313" key="2">
    <source>
        <dbReference type="EMBL" id="PLW23089.1"/>
    </source>
</evidence>
<keyword evidence="5" id="KW-1185">Reference proteome</keyword>
<dbReference type="EMBL" id="PGCI01000009">
    <property type="protein sequence ID" value="PLW50699.1"/>
    <property type="molecule type" value="Genomic_DNA"/>
</dbReference>
<feature type="region of interest" description="Disordered" evidence="1">
    <location>
        <begin position="1"/>
        <end position="21"/>
    </location>
</feature>
<feature type="compositionally biased region" description="Basic and acidic residues" evidence="1">
    <location>
        <begin position="1"/>
        <end position="17"/>
    </location>
</feature>
<protein>
    <submittedName>
        <fullName evidence="4">Uncharacterized protein</fullName>
    </submittedName>
</protein>